<evidence type="ECO:0000313" key="1">
    <source>
        <dbReference type="EMBL" id="GCE14690.1"/>
    </source>
</evidence>
<name>A0A402A6D0_9CHLR</name>
<proteinExistence type="predicted"/>
<evidence type="ECO:0000313" key="2">
    <source>
        <dbReference type="Proteomes" id="UP000287352"/>
    </source>
</evidence>
<dbReference type="AlphaFoldDB" id="A0A402A6D0"/>
<accession>A0A402A6D0</accession>
<comment type="caution">
    <text evidence="1">The sequence shown here is derived from an EMBL/GenBank/DDBJ whole genome shotgun (WGS) entry which is preliminary data.</text>
</comment>
<dbReference type="EMBL" id="BIFR01000002">
    <property type="protein sequence ID" value="GCE14690.1"/>
    <property type="molecule type" value="Genomic_DNA"/>
</dbReference>
<reference evidence="2" key="1">
    <citation type="submission" date="2018-12" db="EMBL/GenBank/DDBJ databases">
        <title>Tengunoibacter tsumagoiensis gen. nov., sp. nov., Dictyobacter kobayashii sp. nov., D. alpinus sp. nov., and D. joshuensis sp. nov. and description of Dictyobacteraceae fam. nov. within the order Ktedonobacterales isolated from Tengu-no-mugimeshi.</title>
        <authorList>
            <person name="Wang C.M."/>
            <person name="Zheng Y."/>
            <person name="Sakai Y."/>
            <person name="Toyoda A."/>
            <person name="Minakuchi Y."/>
            <person name="Abe K."/>
            <person name="Yokota A."/>
            <person name="Yabe S."/>
        </authorList>
    </citation>
    <scope>NUCLEOTIDE SEQUENCE [LARGE SCALE GENOMIC DNA]</scope>
    <source>
        <strain evidence="2">Uno3</strain>
    </source>
</reference>
<keyword evidence="2" id="KW-1185">Reference proteome</keyword>
<dbReference type="Proteomes" id="UP000287352">
    <property type="component" value="Unassembled WGS sequence"/>
</dbReference>
<protein>
    <submittedName>
        <fullName evidence="1">Uncharacterized protein</fullName>
    </submittedName>
</protein>
<dbReference type="RefSeq" id="WP_126582234.1">
    <property type="nucleotide sequence ID" value="NZ_BIFR01000002.1"/>
</dbReference>
<gene>
    <name evidence="1" type="ORF">KTT_45490</name>
</gene>
<dbReference type="OrthoDB" id="8967912at2"/>
<sequence>MFKPIRFNQLLKAVPGLTHLQHTQHSTTHKYSEHIKKTVDIDNVHVSAQTGKEVHTHAHVTEDVERKPAHGTTGAVTHEHIRADVDVVSKSVQGTAGEHGMTETLSHVHATIVGVANIELTPPHPPREETPLYVQTHRHLVFTQDSPCAICGVRRSTLNDPKANPFGAKDLETHHYPIERCLLDACDPKKVGVIFPQVKDRKTLEEFIDSEANMMVLCDIHHRHPLHGIHHLVGPDFYVQPFLYGGYQIVADAADEAAAIANNEKVVHKHVTIDEITHGDQVVEKKVVKETTVTRPVR</sequence>
<organism evidence="1 2">
    <name type="scientific">Tengunoibacter tsumagoiensis</name>
    <dbReference type="NCBI Taxonomy" id="2014871"/>
    <lineage>
        <taxon>Bacteria</taxon>
        <taxon>Bacillati</taxon>
        <taxon>Chloroflexota</taxon>
        <taxon>Ktedonobacteria</taxon>
        <taxon>Ktedonobacterales</taxon>
        <taxon>Dictyobacteraceae</taxon>
        <taxon>Tengunoibacter</taxon>
    </lineage>
</organism>